<dbReference type="EC" id="7.1.1.2" evidence="3 17"/>
<keyword evidence="8" id="KW-0999">Mitochondrion inner membrane</keyword>
<dbReference type="Pfam" id="PF06455">
    <property type="entry name" value="NADH5_C"/>
    <property type="match status" value="1"/>
</dbReference>
<feature type="transmembrane region" description="Helical" evidence="17">
    <location>
        <begin position="30"/>
        <end position="61"/>
    </location>
</feature>
<feature type="transmembrane region" description="Helical" evidence="17">
    <location>
        <begin position="136"/>
        <end position="155"/>
    </location>
</feature>
<keyword evidence="9" id="KW-1278">Translocase</keyword>
<dbReference type="NCBIfam" id="NF005141">
    <property type="entry name" value="PRK06590.1"/>
    <property type="match status" value="1"/>
</dbReference>
<dbReference type="NCBIfam" id="TIGR01974">
    <property type="entry name" value="NDH_I_L"/>
    <property type="match status" value="1"/>
</dbReference>
<evidence type="ECO:0000256" key="9">
    <source>
        <dbReference type="ARBA" id="ARBA00022967"/>
    </source>
</evidence>
<protein>
    <recommendedName>
        <fullName evidence="4 17">NADH-ubiquinone oxidoreductase chain 5</fullName>
        <ecNumber evidence="3 17">7.1.1.2</ecNumber>
    </recommendedName>
</protein>
<feature type="transmembrane region" description="Helical" evidence="17">
    <location>
        <begin position="379"/>
        <end position="406"/>
    </location>
</feature>
<dbReference type="InterPro" id="IPR003945">
    <property type="entry name" value="NU5C-like"/>
</dbReference>
<dbReference type="Gene3D" id="1.20.5.2700">
    <property type="match status" value="1"/>
</dbReference>
<geneLocation type="mitochondrion" evidence="21"/>
<dbReference type="PRINTS" id="PR01434">
    <property type="entry name" value="NADHDHGNASE5"/>
</dbReference>
<keyword evidence="11 17" id="KW-1133">Transmembrane helix</keyword>
<evidence type="ECO:0000259" key="20">
    <source>
        <dbReference type="Pfam" id="PF06455"/>
    </source>
</evidence>
<feature type="domain" description="NADH dehydrogenase subunit 5 C-terminal" evidence="20">
    <location>
        <begin position="520"/>
        <end position="641"/>
    </location>
</feature>
<comment type="function">
    <text evidence="17">Core subunit of the mitochondrial membrane respiratory chain NADH dehydrogenase (Complex I) which catalyzes electron transfer from NADH through the respiratory chain, using ubiquinone as an electron acceptor. Essential for the catalytic activity and assembly of complex I.</text>
</comment>
<evidence type="ECO:0000256" key="3">
    <source>
        <dbReference type="ARBA" id="ARBA00012944"/>
    </source>
</evidence>
<evidence type="ECO:0000313" key="21">
    <source>
        <dbReference type="EMBL" id="UVF37868.1"/>
    </source>
</evidence>
<keyword evidence="13 17" id="KW-0830">Ubiquinone</keyword>
<evidence type="ECO:0000256" key="2">
    <source>
        <dbReference type="ARBA" id="ARBA00008200"/>
    </source>
</evidence>
<evidence type="ECO:0000256" key="7">
    <source>
        <dbReference type="ARBA" id="ARBA00022692"/>
    </source>
</evidence>
<keyword evidence="6" id="KW-0679">Respiratory chain</keyword>
<name>A0A976YD78_9CHLO</name>
<evidence type="ECO:0000256" key="1">
    <source>
        <dbReference type="ARBA" id="ARBA00004448"/>
    </source>
</evidence>
<comment type="catalytic activity">
    <reaction evidence="16 17">
        <text>a ubiquinone + NADH + 5 H(+)(in) = a ubiquinol + NAD(+) + 4 H(+)(out)</text>
        <dbReference type="Rhea" id="RHEA:29091"/>
        <dbReference type="Rhea" id="RHEA-COMP:9565"/>
        <dbReference type="Rhea" id="RHEA-COMP:9566"/>
        <dbReference type="ChEBI" id="CHEBI:15378"/>
        <dbReference type="ChEBI" id="CHEBI:16389"/>
        <dbReference type="ChEBI" id="CHEBI:17976"/>
        <dbReference type="ChEBI" id="CHEBI:57540"/>
        <dbReference type="ChEBI" id="CHEBI:57945"/>
        <dbReference type="EC" id="7.1.1.2"/>
    </reaction>
</comment>
<organism evidence="21">
    <name type="scientific">Symbiochloris sp. SG-2018</name>
    <dbReference type="NCBI Taxonomy" id="2126034"/>
    <lineage>
        <taxon>Eukaryota</taxon>
        <taxon>Viridiplantae</taxon>
        <taxon>Chlorophyta</taxon>
        <taxon>core chlorophytes</taxon>
        <taxon>Trebouxiophyceae</taxon>
        <taxon>Trebouxiales</taxon>
        <taxon>Trebouxiaceae</taxon>
        <taxon>Symbiochloris</taxon>
    </lineage>
</organism>
<evidence type="ECO:0000256" key="5">
    <source>
        <dbReference type="ARBA" id="ARBA00022448"/>
    </source>
</evidence>
<feature type="domain" description="NADH-Ubiquinone oxidoreductase (complex I) chain 5 N-terminal" evidence="19">
    <location>
        <begin position="64"/>
        <end position="114"/>
    </location>
</feature>
<evidence type="ECO:0000256" key="16">
    <source>
        <dbReference type="ARBA" id="ARBA00049551"/>
    </source>
</evidence>
<evidence type="ECO:0000256" key="6">
    <source>
        <dbReference type="ARBA" id="ARBA00022660"/>
    </source>
</evidence>
<comment type="similarity">
    <text evidence="2 17">Belongs to the complex I subunit 5 family.</text>
</comment>
<feature type="transmembrane region" description="Helical" evidence="17">
    <location>
        <begin position="176"/>
        <end position="199"/>
    </location>
</feature>
<feature type="transmembrane region" description="Helical" evidence="17">
    <location>
        <begin position="523"/>
        <end position="544"/>
    </location>
</feature>
<gene>
    <name evidence="21" type="primary">nad5</name>
</gene>
<dbReference type="Pfam" id="PF00361">
    <property type="entry name" value="Proton_antipo_M"/>
    <property type="match status" value="1"/>
</dbReference>
<evidence type="ECO:0000256" key="8">
    <source>
        <dbReference type="ARBA" id="ARBA00022792"/>
    </source>
</evidence>
<evidence type="ECO:0000259" key="18">
    <source>
        <dbReference type="Pfam" id="PF00361"/>
    </source>
</evidence>
<dbReference type="EMBL" id="ON897766">
    <property type="protein sequence ID" value="UVF37868.1"/>
    <property type="molecule type" value="Genomic_DNA"/>
</dbReference>
<feature type="transmembrane region" description="Helical" evidence="17">
    <location>
        <begin position="426"/>
        <end position="447"/>
    </location>
</feature>
<feature type="transmembrane region" description="Helical" evidence="17">
    <location>
        <begin position="6"/>
        <end position="23"/>
    </location>
</feature>
<evidence type="ECO:0000259" key="19">
    <source>
        <dbReference type="Pfam" id="PF00662"/>
    </source>
</evidence>
<feature type="transmembrane region" description="Helical" evidence="17">
    <location>
        <begin position="219"/>
        <end position="239"/>
    </location>
</feature>
<dbReference type="GO" id="GO:0008137">
    <property type="term" value="F:NADH dehydrogenase (ubiquinone) activity"/>
    <property type="evidence" value="ECO:0007669"/>
    <property type="project" value="UniProtKB-EC"/>
</dbReference>
<dbReference type="GO" id="GO:0015990">
    <property type="term" value="P:electron transport coupled proton transport"/>
    <property type="evidence" value="ECO:0007669"/>
    <property type="project" value="TreeGrafter"/>
</dbReference>
<feature type="transmembrane region" description="Helical" evidence="17">
    <location>
        <begin position="625"/>
        <end position="643"/>
    </location>
</feature>
<evidence type="ECO:0000256" key="12">
    <source>
        <dbReference type="ARBA" id="ARBA00023027"/>
    </source>
</evidence>
<evidence type="ECO:0000256" key="15">
    <source>
        <dbReference type="ARBA" id="ARBA00023136"/>
    </source>
</evidence>
<dbReference type="PANTHER" id="PTHR42829">
    <property type="entry name" value="NADH-UBIQUINONE OXIDOREDUCTASE CHAIN 5"/>
    <property type="match status" value="1"/>
</dbReference>
<comment type="subcellular location">
    <subcellularLocation>
        <location evidence="1">Mitochondrion inner membrane</location>
        <topology evidence="1">Multi-pass membrane protein</topology>
    </subcellularLocation>
</comment>
<keyword evidence="7 17" id="KW-0812">Transmembrane</keyword>
<feature type="transmembrane region" description="Helical" evidence="17">
    <location>
        <begin position="318"/>
        <end position="338"/>
    </location>
</feature>
<dbReference type="GO" id="GO:0042773">
    <property type="term" value="P:ATP synthesis coupled electron transport"/>
    <property type="evidence" value="ECO:0007669"/>
    <property type="project" value="InterPro"/>
</dbReference>
<dbReference type="RefSeq" id="YP_010470380.1">
    <property type="nucleotide sequence ID" value="NC_066038.1"/>
</dbReference>
<evidence type="ECO:0000256" key="14">
    <source>
        <dbReference type="ARBA" id="ARBA00023128"/>
    </source>
</evidence>
<evidence type="ECO:0000256" key="13">
    <source>
        <dbReference type="ARBA" id="ARBA00023075"/>
    </source>
</evidence>
<feature type="domain" description="NADH:quinone oxidoreductase/Mrp antiporter transmembrane" evidence="18">
    <location>
        <begin position="130"/>
        <end position="419"/>
    </location>
</feature>
<keyword evidence="15 17" id="KW-0472">Membrane</keyword>
<feature type="transmembrane region" description="Helical" evidence="17">
    <location>
        <begin position="468"/>
        <end position="488"/>
    </location>
</feature>
<keyword evidence="5 17" id="KW-0813">Transport</keyword>
<dbReference type="GO" id="GO:0005743">
    <property type="term" value="C:mitochondrial inner membrane"/>
    <property type="evidence" value="ECO:0007669"/>
    <property type="project" value="UniProtKB-SubCell"/>
</dbReference>
<evidence type="ECO:0000256" key="11">
    <source>
        <dbReference type="ARBA" id="ARBA00022989"/>
    </source>
</evidence>
<reference evidence="21" key="1">
    <citation type="submission" date="2022-07" db="EMBL/GenBank/DDBJ databases">
        <title>The complete mitochondrial genome of symbiochlorium hainandiaet.</title>
        <authorList>
            <person name="Yang F.F."/>
        </authorList>
    </citation>
    <scope>NUCLEOTIDE SEQUENCE</scope>
</reference>
<evidence type="ECO:0000256" key="10">
    <source>
        <dbReference type="ARBA" id="ARBA00022982"/>
    </source>
</evidence>
<keyword evidence="10" id="KW-0249">Electron transport</keyword>
<feature type="transmembrane region" description="Helical" evidence="17">
    <location>
        <begin position="350"/>
        <end position="367"/>
    </location>
</feature>
<keyword evidence="12 17" id="KW-0520">NAD</keyword>
<evidence type="ECO:0000256" key="17">
    <source>
        <dbReference type="RuleBase" id="RU003404"/>
    </source>
</evidence>
<dbReference type="InterPro" id="IPR001750">
    <property type="entry name" value="ND/Mrp_TM"/>
</dbReference>
<dbReference type="GeneID" id="74895786"/>
<feature type="transmembrane region" description="Helical" evidence="17">
    <location>
        <begin position="290"/>
        <end position="311"/>
    </location>
</feature>
<dbReference type="InterPro" id="IPR018393">
    <property type="entry name" value="NADHpl_OxRdtase_5_subgr"/>
</dbReference>
<feature type="transmembrane region" description="Helical" evidence="17">
    <location>
        <begin position="260"/>
        <end position="278"/>
    </location>
</feature>
<sequence>MYCTILLLPFLSALNCLMFGRYLGIRGAGLLATLLMMITNMLSLAIFYEVAICASPCTLTIHPWFASEMFEAEWGLLFDTLTAVMLVVVTSISALVHLYSISYMAEDPHVPRFMAFLSIFTFFMLMLVTADNFLQMFFGWEGVGLASYLLINFWFTRLQANKAAIQAMLMNRVGDFGLALGIMAIFYVFRSVDYITVFSCVSQYVAKEETSSLYLQTTSVSPLITINTICTLLFVGAIGKSAQLGLHTWLPSAMEGPTPVSALIHAATMVTAGVFLVARCSPIFEYAPDALMIVTFVGAMTCIFAATTGLVQNDMKRVIAYSTCSQLGYMILICGLSQYSVGVFHLMNHAFFKALLFLSAGSVIHALSDEQDMRKMGGIAQLLPFTYAMMFIGSLSLAGFPFLTGFYSKDFILELAQAKYSVPGQFAYWLGSICVFLTSYYSFRLLFLTFLTPTMAYKRSIEKTHDAPLIMALPLVLLALGSIFLGYLTKDMLIGAGTPFWGNALYTAPSRALFVEAEYISQFYKLLPFVNTLLGCFIAFIFAFNSRIAYTIKMHSIGRSIYYFLNKRWLFDKVYNDIAFNFLKAGYHITFKTLDKGVLETLGPFGIKKIIKGLLDKIMSLQSGYVYHYLAIMLLSLICFLGFDLYSSVFLYLLDYRLCFLWILVTLMIF</sequence>
<dbReference type="InterPro" id="IPR010934">
    <property type="entry name" value="NADH_DH_su5_C"/>
</dbReference>
<accession>A0A976YD78</accession>
<dbReference type="Pfam" id="PF00662">
    <property type="entry name" value="Proton_antipo_N"/>
    <property type="match status" value="1"/>
</dbReference>
<proteinExistence type="inferred from homology"/>
<dbReference type="AlphaFoldDB" id="A0A976YD78"/>
<evidence type="ECO:0000256" key="4">
    <source>
        <dbReference type="ARBA" id="ARBA00021096"/>
    </source>
</evidence>
<dbReference type="InterPro" id="IPR001516">
    <property type="entry name" value="Proton_antipo_N"/>
</dbReference>
<dbReference type="PANTHER" id="PTHR42829:SF2">
    <property type="entry name" value="NADH-UBIQUINONE OXIDOREDUCTASE CHAIN 5"/>
    <property type="match status" value="1"/>
</dbReference>
<keyword evidence="14 17" id="KW-0496">Mitochondrion</keyword>
<feature type="transmembrane region" description="Helical" evidence="17">
    <location>
        <begin position="81"/>
        <end position="101"/>
    </location>
</feature>
<feature type="transmembrane region" description="Helical" evidence="17">
    <location>
        <begin position="113"/>
        <end position="130"/>
    </location>
</feature>
<dbReference type="GO" id="GO:0003954">
    <property type="term" value="F:NADH dehydrogenase activity"/>
    <property type="evidence" value="ECO:0007669"/>
    <property type="project" value="TreeGrafter"/>
</dbReference>